<reference evidence="2 3" key="1">
    <citation type="submission" date="2020-08" db="EMBL/GenBank/DDBJ databases">
        <title>Genomic Encyclopedia of Type Strains, Phase IV (KMG-V): Genome sequencing to study the core and pangenomes of soil and plant-associated prokaryotes.</title>
        <authorList>
            <person name="Whitman W."/>
        </authorList>
    </citation>
    <scope>NUCLEOTIDE SEQUENCE [LARGE SCALE GENOMIC DNA]</scope>
    <source>
        <strain evidence="2 3">SRMrh-85</strain>
    </source>
</reference>
<evidence type="ECO:0000313" key="2">
    <source>
        <dbReference type="EMBL" id="MBB2931303.1"/>
    </source>
</evidence>
<dbReference type="Proteomes" id="UP000533533">
    <property type="component" value="Unassembled WGS sequence"/>
</dbReference>
<gene>
    <name evidence="2" type="ORF">FHX59_005773</name>
</gene>
<evidence type="ECO:0000256" key="1">
    <source>
        <dbReference type="SAM" id="Phobius"/>
    </source>
</evidence>
<dbReference type="EMBL" id="JACHVZ010000018">
    <property type="protein sequence ID" value="MBB2931303.1"/>
    <property type="molecule type" value="Genomic_DNA"/>
</dbReference>
<evidence type="ECO:0000313" key="3">
    <source>
        <dbReference type="Proteomes" id="UP000533533"/>
    </source>
</evidence>
<organism evidence="2 3">
    <name type="scientific">Paraburkholderia silvatlantica</name>
    <dbReference type="NCBI Taxonomy" id="321895"/>
    <lineage>
        <taxon>Bacteria</taxon>
        <taxon>Pseudomonadati</taxon>
        <taxon>Pseudomonadota</taxon>
        <taxon>Betaproteobacteria</taxon>
        <taxon>Burkholderiales</taxon>
        <taxon>Burkholderiaceae</taxon>
        <taxon>Paraburkholderia</taxon>
    </lineage>
</organism>
<keyword evidence="1" id="KW-1133">Transmembrane helix</keyword>
<protein>
    <submittedName>
        <fullName evidence="2">Uncharacterized protein</fullName>
    </submittedName>
</protein>
<feature type="transmembrane region" description="Helical" evidence="1">
    <location>
        <begin position="12"/>
        <end position="42"/>
    </location>
</feature>
<keyword evidence="1" id="KW-0812">Transmembrane</keyword>
<accession>A0ABR6FW83</accession>
<name>A0ABR6FW83_9BURK</name>
<sequence length="79" mass="8530">MDSLPDDRAEELATAAFVTLLVGPVGPLPVAFFPPVVFAIAIPPLAGKLDIHGLPQPIMPTRKKQKQTAENLLFYHAVQ</sequence>
<keyword evidence="3" id="KW-1185">Reference proteome</keyword>
<comment type="caution">
    <text evidence="2">The sequence shown here is derived from an EMBL/GenBank/DDBJ whole genome shotgun (WGS) entry which is preliminary data.</text>
</comment>
<dbReference type="RefSeq" id="WP_165822854.1">
    <property type="nucleotide sequence ID" value="NZ_JACHVZ010000018.1"/>
</dbReference>
<proteinExistence type="predicted"/>
<keyword evidence="1" id="KW-0472">Membrane</keyword>